<name>A0A3Q0HFU6_ALLSI</name>
<dbReference type="GO" id="GO:0009986">
    <property type="term" value="C:cell surface"/>
    <property type="evidence" value="ECO:0007669"/>
    <property type="project" value="TreeGrafter"/>
</dbReference>
<protein>
    <submittedName>
        <fullName evidence="5">Uncharacterized protein LOC112551649 isoform X2</fullName>
    </submittedName>
</protein>
<dbReference type="PROSITE" id="PS50049">
    <property type="entry name" value="THD_2"/>
    <property type="match status" value="1"/>
</dbReference>
<dbReference type="Gene3D" id="2.60.120.40">
    <property type="match status" value="1"/>
</dbReference>
<dbReference type="GO" id="GO:0005164">
    <property type="term" value="F:tumor necrosis factor receptor binding"/>
    <property type="evidence" value="ECO:0007669"/>
    <property type="project" value="InterPro"/>
</dbReference>
<dbReference type="PANTHER" id="PTHR15267:SF1">
    <property type="entry name" value="TUMOR NECROSIS FACTOR LIGAND SUPERFAMILY MEMBER 18"/>
    <property type="match status" value="1"/>
</dbReference>
<keyword evidence="2" id="KW-0812">Transmembrane</keyword>
<dbReference type="GO" id="GO:0016020">
    <property type="term" value="C:membrane"/>
    <property type="evidence" value="ECO:0007669"/>
    <property type="project" value="InterPro"/>
</dbReference>
<dbReference type="GO" id="GO:0002309">
    <property type="term" value="P:T cell proliferation involved in immune response"/>
    <property type="evidence" value="ECO:0007669"/>
    <property type="project" value="InterPro"/>
</dbReference>
<reference evidence="5" key="1">
    <citation type="submission" date="2025-08" db="UniProtKB">
        <authorList>
            <consortium name="RefSeq"/>
        </authorList>
    </citation>
    <scope>IDENTIFICATION</scope>
</reference>
<comment type="similarity">
    <text evidence="1">Belongs to the tumor necrosis factor family.</text>
</comment>
<keyword evidence="2" id="KW-1133">Transmembrane helix</keyword>
<dbReference type="GO" id="GO:0042129">
    <property type="term" value="P:regulation of T cell proliferation"/>
    <property type="evidence" value="ECO:0007669"/>
    <property type="project" value="TreeGrafter"/>
</dbReference>
<feature type="transmembrane region" description="Helical" evidence="2">
    <location>
        <begin position="150"/>
        <end position="170"/>
    </location>
</feature>
<dbReference type="PANTHER" id="PTHR15267">
    <property type="entry name" value="TUMOR NECROSIS FACTOR LIGAND SUPERFAMILY MEMBER 18"/>
    <property type="match status" value="1"/>
</dbReference>
<organism evidence="4 5">
    <name type="scientific">Alligator sinensis</name>
    <name type="common">Chinese alligator</name>
    <dbReference type="NCBI Taxonomy" id="38654"/>
    <lineage>
        <taxon>Eukaryota</taxon>
        <taxon>Metazoa</taxon>
        <taxon>Chordata</taxon>
        <taxon>Craniata</taxon>
        <taxon>Vertebrata</taxon>
        <taxon>Euteleostomi</taxon>
        <taxon>Archelosauria</taxon>
        <taxon>Archosauria</taxon>
        <taxon>Crocodylia</taxon>
        <taxon>Alligatoridae</taxon>
        <taxon>Alligatorinae</taxon>
        <taxon>Alligator</taxon>
    </lineage>
</organism>
<evidence type="ECO:0000313" key="4">
    <source>
        <dbReference type="Proteomes" id="UP000189705"/>
    </source>
</evidence>
<evidence type="ECO:0000256" key="1">
    <source>
        <dbReference type="ARBA" id="ARBA00008670"/>
    </source>
</evidence>
<evidence type="ECO:0000313" key="5">
    <source>
        <dbReference type="RefSeq" id="XP_025069383.1"/>
    </source>
</evidence>
<dbReference type="InterPro" id="IPR006052">
    <property type="entry name" value="TNF_dom"/>
</dbReference>
<dbReference type="InterPro" id="IPR042380">
    <property type="entry name" value="TNFSF18"/>
</dbReference>
<dbReference type="GO" id="GO:0033209">
    <property type="term" value="P:tumor necrosis factor-mediated signaling pathway"/>
    <property type="evidence" value="ECO:0007669"/>
    <property type="project" value="InterPro"/>
</dbReference>
<dbReference type="AlphaFoldDB" id="A0A3Q0HFU6"/>
<feature type="domain" description="THD" evidence="3">
    <location>
        <begin position="184"/>
        <end position="312"/>
    </location>
</feature>
<dbReference type="Proteomes" id="UP000189705">
    <property type="component" value="Unplaced"/>
</dbReference>
<proteinExistence type="inferred from homology"/>
<evidence type="ECO:0000259" key="3">
    <source>
        <dbReference type="PROSITE" id="PS50049"/>
    </source>
</evidence>
<dbReference type="RefSeq" id="XP_025069383.1">
    <property type="nucleotide sequence ID" value="XM_025213598.1"/>
</dbReference>
<keyword evidence="2" id="KW-0472">Membrane</keyword>
<dbReference type="Pfam" id="PF00229">
    <property type="entry name" value="TNF"/>
    <property type="match status" value="1"/>
</dbReference>
<keyword evidence="4" id="KW-1185">Reference proteome</keyword>
<evidence type="ECO:0000256" key="2">
    <source>
        <dbReference type="SAM" id="Phobius"/>
    </source>
</evidence>
<dbReference type="InParanoid" id="A0A3Q0HFU6"/>
<dbReference type="SUPFAM" id="SSF49842">
    <property type="entry name" value="TNF-like"/>
    <property type="match status" value="1"/>
</dbReference>
<dbReference type="InterPro" id="IPR008983">
    <property type="entry name" value="Tumour_necrosis_fac-like_dom"/>
</dbReference>
<sequence length="313" mass="34929">MRSSCSHLPFYPGSWSRGAISSSWFPLLPPSASVQLRAPQRPPLLGEAASGSFCLYQSSGKTTPVGALAGNTLLPSSLPTARFISVGRRLRLTSSAGHSCIKAWLMSRTGPSSSSGFTVVPSAVVSTPRSNMETTNCLEKKSPKEKNCRCYWIVCILISFFLLTLVLVLFCIVRCFTHPAQTSDICWVHATWPSNSTGIVRWKWNMTNCSNSVQNITENNHDMLEILQDGLYFVYSSVHHLNSIDDDNFTIMLHSKNYLLDKVTGPNCGDTSSTISFGRPHLLKKGERLYLLFNNNLMYISRNITYWGLFRMH</sequence>
<dbReference type="GeneID" id="112551649"/>
<accession>A0A3Q0HFU6</accession>
<gene>
    <name evidence="5" type="primary">LOC112551649</name>
</gene>